<gene>
    <name evidence="1" type="ORF">EHO60_04110</name>
</gene>
<proteinExistence type="predicted"/>
<dbReference type="OrthoDB" id="329821at2"/>
<sequence>MSLLRFLPGPKFFLTIYLIALLPAFTENLQACRQDYDCTAGAICIKPQNSQYGVCLGGDSPGRSNDDYLDPDPTDPYLGTTCNQTLNCTRGKICFKTGDSELGACIPQGWMKRKDVKNLLEKGK</sequence>
<evidence type="ECO:0000313" key="1">
    <source>
        <dbReference type="EMBL" id="TGK11497.1"/>
    </source>
</evidence>
<organism evidence="1 2">
    <name type="scientific">Leptospira fletcheri</name>
    <dbReference type="NCBI Taxonomy" id="2484981"/>
    <lineage>
        <taxon>Bacteria</taxon>
        <taxon>Pseudomonadati</taxon>
        <taxon>Spirochaetota</taxon>
        <taxon>Spirochaetia</taxon>
        <taxon>Leptospirales</taxon>
        <taxon>Leptospiraceae</taxon>
        <taxon>Leptospira</taxon>
    </lineage>
</organism>
<dbReference type="AlphaFoldDB" id="A0A4R9GFX0"/>
<keyword evidence="2" id="KW-1185">Reference proteome</keyword>
<dbReference type="Proteomes" id="UP000298458">
    <property type="component" value="Unassembled WGS sequence"/>
</dbReference>
<comment type="caution">
    <text evidence="1">The sequence shown here is derived from an EMBL/GenBank/DDBJ whole genome shotgun (WGS) entry which is preliminary data.</text>
</comment>
<accession>A0A4R9GFX0</accession>
<reference evidence="1" key="1">
    <citation type="journal article" date="2019" name="PLoS Negl. Trop. Dis.">
        <title>Revisiting the worldwide diversity of Leptospira species in the environment.</title>
        <authorList>
            <person name="Vincent A.T."/>
            <person name="Schiettekatte O."/>
            <person name="Bourhy P."/>
            <person name="Veyrier F.J."/>
            <person name="Picardeau M."/>
        </authorList>
    </citation>
    <scope>NUCLEOTIDE SEQUENCE [LARGE SCALE GENOMIC DNA]</scope>
    <source>
        <strain evidence="1">SSW15</strain>
    </source>
</reference>
<dbReference type="RefSeq" id="WP_135766903.1">
    <property type="nucleotide sequence ID" value="NZ_RQET01000004.1"/>
</dbReference>
<evidence type="ECO:0000313" key="2">
    <source>
        <dbReference type="Proteomes" id="UP000298458"/>
    </source>
</evidence>
<name>A0A4R9GFX0_9LEPT</name>
<protein>
    <submittedName>
        <fullName evidence="1">Uncharacterized protein</fullName>
    </submittedName>
</protein>
<dbReference type="EMBL" id="RQET01000004">
    <property type="protein sequence ID" value="TGK11497.1"/>
    <property type="molecule type" value="Genomic_DNA"/>
</dbReference>